<sequence>MLETVGLTAAEAEVYRLLLDAESASAEEVSGRTGLGPPAVGALLLALEAKGLAYAVEESPGAYAVIPPEVALVPRLQRHAEALEQDRAVVLGLVETYRRSARSWGAGEAIEVISGAAALRQRLRQLQDGVRHEMLWFCKARHVAMPAGSNREEYDALGRGVLYRVLYEQAYFDDPGAVDHVVRGVRAGEVARAVPRLPLRMAVADRSLAVLPLSSAGTPAGPRQLKTALVRESSLLEALIDLFQHYWEVAAPLRVTEEGQIGGAAPADPAAPVAEDRHLLSLMVAGMTDEAIAGQLRVSKRTVQRRIQGLMNLAGVATRMQLGWHAARRNWL</sequence>
<dbReference type="Gene3D" id="1.10.10.10">
    <property type="entry name" value="Winged helix-like DNA-binding domain superfamily/Winged helix DNA-binding domain"/>
    <property type="match status" value="2"/>
</dbReference>
<dbReference type="PANTHER" id="PTHR34293:SF1">
    <property type="entry name" value="HTH-TYPE TRANSCRIPTIONAL REGULATOR TRMBL2"/>
    <property type="match status" value="1"/>
</dbReference>
<organism evidence="2 3">
    <name type="scientific">Actinacidiphila glaucinigra</name>
    <dbReference type="NCBI Taxonomy" id="235986"/>
    <lineage>
        <taxon>Bacteria</taxon>
        <taxon>Bacillati</taxon>
        <taxon>Actinomycetota</taxon>
        <taxon>Actinomycetes</taxon>
        <taxon>Kitasatosporales</taxon>
        <taxon>Streptomycetaceae</taxon>
        <taxon>Actinacidiphila</taxon>
    </lineage>
</organism>
<evidence type="ECO:0000313" key="2">
    <source>
        <dbReference type="EMBL" id="SNS52035.1"/>
    </source>
</evidence>
<dbReference type="GO" id="GO:0003677">
    <property type="term" value="F:DNA binding"/>
    <property type="evidence" value="ECO:0007669"/>
    <property type="project" value="InterPro"/>
</dbReference>
<dbReference type="EMBL" id="FZOF01000006">
    <property type="protein sequence ID" value="SNS52035.1"/>
    <property type="molecule type" value="Genomic_DNA"/>
</dbReference>
<gene>
    <name evidence="2" type="ORF">SAMN05216252_106323</name>
</gene>
<dbReference type="RefSeq" id="WP_089224451.1">
    <property type="nucleotide sequence ID" value="NZ_FZOF01000006.1"/>
</dbReference>
<dbReference type="InterPro" id="IPR036388">
    <property type="entry name" value="WH-like_DNA-bd_sf"/>
</dbReference>
<accession>A0A239F5D5</accession>
<dbReference type="SMART" id="SM00421">
    <property type="entry name" value="HTH_LUXR"/>
    <property type="match status" value="1"/>
</dbReference>
<reference evidence="2 3" key="1">
    <citation type="submission" date="2017-06" db="EMBL/GenBank/DDBJ databases">
        <authorList>
            <person name="Kim H.J."/>
            <person name="Triplett B.A."/>
        </authorList>
    </citation>
    <scope>NUCLEOTIDE SEQUENCE [LARGE SCALE GENOMIC DNA]</scope>
    <source>
        <strain evidence="2 3">CGMCC 4.1858</strain>
    </source>
</reference>
<dbReference type="OrthoDB" id="3369460at2"/>
<dbReference type="AlphaFoldDB" id="A0A239F5D5"/>
<dbReference type="InterPro" id="IPR016032">
    <property type="entry name" value="Sig_transdc_resp-reg_C-effctor"/>
</dbReference>
<name>A0A239F5D5_9ACTN</name>
<dbReference type="Pfam" id="PF01978">
    <property type="entry name" value="TrmB"/>
    <property type="match status" value="1"/>
</dbReference>
<dbReference type="PANTHER" id="PTHR34293">
    <property type="entry name" value="HTH-TYPE TRANSCRIPTIONAL REGULATOR TRMBL2"/>
    <property type="match status" value="1"/>
</dbReference>
<dbReference type="InterPro" id="IPR000792">
    <property type="entry name" value="Tscrpt_reg_LuxR_C"/>
</dbReference>
<keyword evidence="3" id="KW-1185">Reference proteome</keyword>
<feature type="domain" description="HTH luxR-type" evidence="1">
    <location>
        <begin position="269"/>
        <end position="326"/>
    </location>
</feature>
<dbReference type="SUPFAM" id="SSF46894">
    <property type="entry name" value="C-terminal effector domain of the bipartite response regulators"/>
    <property type="match status" value="1"/>
</dbReference>
<evidence type="ECO:0000313" key="3">
    <source>
        <dbReference type="Proteomes" id="UP000198280"/>
    </source>
</evidence>
<dbReference type="Proteomes" id="UP000198280">
    <property type="component" value="Unassembled WGS sequence"/>
</dbReference>
<proteinExistence type="predicted"/>
<protein>
    <submittedName>
        <fullName evidence="2">Sugar-specific transcriptional regulator TrmB</fullName>
    </submittedName>
</protein>
<dbReference type="GO" id="GO:0006355">
    <property type="term" value="P:regulation of DNA-templated transcription"/>
    <property type="evidence" value="ECO:0007669"/>
    <property type="project" value="InterPro"/>
</dbReference>
<dbReference type="InterPro" id="IPR002831">
    <property type="entry name" value="Tscrpt_reg_TrmB_N"/>
</dbReference>
<evidence type="ECO:0000259" key="1">
    <source>
        <dbReference type="SMART" id="SM00421"/>
    </source>
</evidence>
<dbReference type="InterPro" id="IPR051797">
    <property type="entry name" value="TrmB-like"/>
</dbReference>